<dbReference type="PANTHER" id="PTHR36492">
    <property type="match status" value="1"/>
</dbReference>
<sequence>MTTLAFMSDLHIDLNNFTDFETNTLIDFLKEERIDHLHIAGDISNHHYQVSQPFLETLKQHFSVTYNLGNHDMLDLTETDIEHLDFKIHEINTKKFLAFHGWYDYSFHPEKTEEQNLAFKNQFWFDRRLDRHTSDSKLTEETLSRLDDTLTHYPEIDLVSMHFVPHQNFLMTHPKFIPFNAFLGSQAFHDVFVKHHIKDVIFGHAHRSYGSQMIDGINYHSRPLGYRREWDLTIDYVNQHPELNPTGTWNLSKRYHLVKRLPDYQNYTKKQLKEEFRKSVTVFDF</sequence>
<gene>
    <name evidence="1" type="ORF">C0J00_06895</name>
</gene>
<evidence type="ECO:0000313" key="1">
    <source>
        <dbReference type="EMBL" id="AUW96857.1"/>
    </source>
</evidence>
<dbReference type="GeneID" id="98393635"/>
<dbReference type="KEGG" id="splr:C0J00_06895"/>
<organism evidence="1 2">
    <name type="scientific">Streptococcus pluranimalium</name>
    <dbReference type="NCBI Taxonomy" id="82348"/>
    <lineage>
        <taxon>Bacteria</taxon>
        <taxon>Bacillati</taxon>
        <taxon>Bacillota</taxon>
        <taxon>Bacilli</taxon>
        <taxon>Lactobacillales</taxon>
        <taxon>Streptococcaceae</taxon>
        <taxon>Streptococcus</taxon>
    </lineage>
</organism>
<dbReference type="OrthoDB" id="113290at2"/>
<dbReference type="InterPro" id="IPR022302">
    <property type="entry name" value="Phosphoesterase_putative"/>
</dbReference>
<protein>
    <submittedName>
        <fullName evidence="1">Phosphoesterase</fullName>
    </submittedName>
</protein>
<dbReference type="NCBIfam" id="TIGR03729">
    <property type="entry name" value="acc_ester"/>
    <property type="match status" value="1"/>
</dbReference>
<dbReference type="InterPro" id="IPR052963">
    <property type="entry name" value="Pantetheine_PDE"/>
</dbReference>
<dbReference type="RefSeq" id="WP_104968179.1">
    <property type="nucleotide sequence ID" value="NZ_CP025536.1"/>
</dbReference>
<dbReference type="InterPro" id="IPR029052">
    <property type="entry name" value="Metallo-depent_PP-like"/>
</dbReference>
<reference evidence="1 2" key="1">
    <citation type="submission" date="2017-12" db="EMBL/GenBank/DDBJ databases">
        <authorList>
            <person name="Hurst M.R.H."/>
        </authorList>
    </citation>
    <scope>NUCLEOTIDE SEQUENCE [LARGE SCALE GENOMIC DNA]</scope>
    <source>
        <strain evidence="1 2">TH11417</strain>
    </source>
</reference>
<evidence type="ECO:0000313" key="2">
    <source>
        <dbReference type="Proteomes" id="UP000238956"/>
    </source>
</evidence>
<keyword evidence="2" id="KW-1185">Reference proteome</keyword>
<accession>A0A2L0D4W1</accession>
<dbReference type="AlphaFoldDB" id="A0A2L0D4W1"/>
<dbReference type="Gene3D" id="3.60.21.10">
    <property type="match status" value="1"/>
</dbReference>
<name>A0A2L0D4W1_9STRE</name>
<dbReference type="Proteomes" id="UP000238956">
    <property type="component" value="Chromosome"/>
</dbReference>
<dbReference type="EMBL" id="CP025536">
    <property type="protein sequence ID" value="AUW96857.1"/>
    <property type="molecule type" value="Genomic_DNA"/>
</dbReference>
<reference evidence="1 2" key="2">
    <citation type="submission" date="2018-02" db="EMBL/GenBank/DDBJ databases">
        <title>Whole genome sequencing analysis of Streptococcus pluranimalium isolated from cattle infected mastitis in China.</title>
        <authorList>
            <person name="Zhang J.-R."/>
            <person name="Hu G.-Z."/>
        </authorList>
    </citation>
    <scope>NUCLEOTIDE SEQUENCE [LARGE SCALE GENOMIC DNA]</scope>
    <source>
        <strain evidence="1 2">TH11417</strain>
    </source>
</reference>
<proteinExistence type="predicted"/>
<dbReference type="PANTHER" id="PTHR36492:SF2">
    <property type="entry name" value="[ACYL-CARRIER-PROTEIN] PHOSPHODIESTERASE PPTH"/>
    <property type="match status" value="1"/>
</dbReference>
<dbReference type="SUPFAM" id="SSF56300">
    <property type="entry name" value="Metallo-dependent phosphatases"/>
    <property type="match status" value="1"/>
</dbReference>